<dbReference type="Proteomes" id="UP000036681">
    <property type="component" value="Unplaced"/>
</dbReference>
<dbReference type="AlphaFoldDB" id="A0A0M3HXJ9"/>
<evidence type="ECO:0000313" key="2">
    <source>
        <dbReference type="WBParaSite" id="ALUE_0000807001-mRNA-1"/>
    </source>
</evidence>
<sequence>MIERPYKKISIFKCASCKRFVNSHVQSEYRRRHEYVGVRCVSCHSYSPNTKFATTEFL</sequence>
<accession>A0A0M3HXJ9</accession>
<name>A0A0M3HXJ9_ASCLU</name>
<reference evidence="2" key="1">
    <citation type="submission" date="2017-02" db="UniProtKB">
        <authorList>
            <consortium name="WormBaseParasite"/>
        </authorList>
    </citation>
    <scope>IDENTIFICATION</scope>
</reference>
<protein>
    <submittedName>
        <fullName evidence="2">DNL-type domain-containing protein</fullName>
    </submittedName>
</protein>
<organism evidence="1 2">
    <name type="scientific">Ascaris lumbricoides</name>
    <name type="common">Giant roundworm</name>
    <dbReference type="NCBI Taxonomy" id="6252"/>
    <lineage>
        <taxon>Eukaryota</taxon>
        <taxon>Metazoa</taxon>
        <taxon>Ecdysozoa</taxon>
        <taxon>Nematoda</taxon>
        <taxon>Chromadorea</taxon>
        <taxon>Rhabditida</taxon>
        <taxon>Spirurina</taxon>
        <taxon>Ascaridomorpha</taxon>
        <taxon>Ascaridoidea</taxon>
        <taxon>Ascarididae</taxon>
        <taxon>Ascaris</taxon>
    </lineage>
</organism>
<dbReference type="WBParaSite" id="ALUE_0000807001-mRNA-1">
    <property type="protein sequence ID" value="ALUE_0000807001-mRNA-1"/>
    <property type="gene ID" value="ALUE_0000807001"/>
</dbReference>
<proteinExistence type="predicted"/>
<keyword evidence="1" id="KW-1185">Reference proteome</keyword>
<evidence type="ECO:0000313" key="1">
    <source>
        <dbReference type="Proteomes" id="UP000036681"/>
    </source>
</evidence>